<dbReference type="Proteomes" id="UP000324479">
    <property type="component" value="Unassembled WGS sequence"/>
</dbReference>
<protein>
    <submittedName>
        <fullName evidence="1">MoaD/ThiS family protein</fullName>
    </submittedName>
</protein>
<comment type="caution">
    <text evidence="1">The sequence shown here is derived from an EMBL/GenBank/DDBJ whole genome shotgun (WGS) entry which is preliminary data.</text>
</comment>
<dbReference type="RefSeq" id="WP_150074235.1">
    <property type="nucleotide sequence ID" value="NZ_VWOX01000001.1"/>
</dbReference>
<organism evidence="1 2">
    <name type="scientific">Roseiconus nitratireducens</name>
    <dbReference type="NCBI Taxonomy" id="2605748"/>
    <lineage>
        <taxon>Bacteria</taxon>
        <taxon>Pseudomonadati</taxon>
        <taxon>Planctomycetota</taxon>
        <taxon>Planctomycetia</taxon>
        <taxon>Pirellulales</taxon>
        <taxon>Pirellulaceae</taxon>
        <taxon>Roseiconus</taxon>
    </lineage>
</organism>
<gene>
    <name evidence="1" type="ORF">FYK55_01535</name>
</gene>
<keyword evidence="2" id="KW-1185">Reference proteome</keyword>
<accession>A0A5M6DL48</accession>
<sequence>MNVVVEIPSVLQSRCGVPAELRIPAASLGELFEVLRVRFPELHHSICDETGHVRRHVNLFHNSSLMTDKNPSSVSLTEGDVVHIFQAVSGG</sequence>
<evidence type="ECO:0000313" key="1">
    <source>
        <dbReference type="EMBL" id="KAA5547126.1"/>
    </source>
</evidence>
<dbReference type="PANTHER" id="PTHR38031:SF1">
    <property type="entry name" value="SULFUR CARRIER PROTEIN CYSO"/>
    <property type="match status" value="1"/>
</dbReference>
<name>A0A5M6DL48_9BACT</name>
<dbReference type="PANTHER" id="PTHR38031">
    <property type="entry name" value="SULFUR CARRIER PROTEIN SLR0821-RELATED"/>
    <property type="match status" value="1"/>
</dbReference>
<dbReference type="Pfam" id="PF02597">
    <property type="entry name" value="ThiS"/>
    <property type="match status" value="1"/>
</dbReference>
<dbReference type="Gene3D" id="3.10.20.30">
    <property type="match status" value="1"/>
</dbReference>
<dbReference type="SUPFAM" id="SSF54285">
    <property type="entry name" value="MoaD/ThiS"/>
    <property type="match status" value="1"/>
</dbReference>
<dbReference type="InterPro" id="IPR052045">
    <property type="entry name" value="Sulfur_Carrier/Prot_Modifier"/>
</dbReference>
<proteinExistence type="predicted"/>
<dbReference type="InterPro" id="IPR012675">
    <property type="entry name" value="Beta-grasp_dom_sf"/>
</dbReference>
<dbReference type="AlphaFoldDB" id="A0A5M6DL48"/>
<dbReference type="EMBL" id="VWOX01000001">
    <property type="protein sequence ID" value="KAA5547126.1"/>
    <property type="molecule type" value="Genomic_DNA"/>
</dbReference>
<dbReference type="InterPro" id="IPR016155">
    <property type="entry name" value="Mopterin_synth/thiamin_S_b"/>
</dbReference>
<dbReference type="InterPro" id="IPR003749">
    <property type="entry name" value="ThiS/MoaD-like"/>
</dbReference>
<reference evidence="1 2" key="1">
    <citation type="submission" date="2019-08" db="EMBL/GenBank/DDBJ databases">
        <authorList>
            <person name="Dhanesh K."/>
            <person name="Kumar G."/>
            <person name="Sasikala C."/>
            <person name="Venkata Ramana C."/>
        </authorList>
    </citation>
    <scope>NUCLEOTIDE SEQUENCE [LARGE SCALE GENOMIC DNA]</scope>
    <source>
        <strain evidence="1 2">JC645</strain>
    </source>
</reference>
<evidence type="ECO:0000313" key="2">
    <source>
        <dbReference type="Proteomes" id="UP000324479"/>
    </source>
</evidence>